<dbReference type="AlphaFoldDB" id="A0A0A1UFR8"/>
<keyword evidence="1" id="KW-0812">Transmembrane</keyword>
<dbReference type="EMBL" id="KB206312">
    <property type="protein sequence ID" value="ELP92910.1"/>
    <property type="molecule type" value="Genomic_DNA"/>
</dbReference>
<reference evidence="3 4" key="1">
    <citation type="submission" date="2012-10" db="EMBL/GenBank/DDBJ databases">
        <authorList>
            <person name="Zafar N."/>
            <person name="Inman J."/>
            <person name="Hall N."/>
            <person name="Lorenzi H."/>
            <person name="Caler E."/>
        </authorList>
    </citation>
    <scope>NUCLEOTIDE SEQUENCE [LARGE SCALE GENOMIC DNA]</scope>
    <source>
        <strain evidence="3 4">IP1</strain>
    </source>
</reference>
<dbReference type="KEGG" id="eiv:EIN_312820"/>
<organism evidence="3 4">
    <name type="scientific">Entamoeba invadens IP1</name>
    <dbReference type="NCBI Taxonomy" id="370355"/>
    <lineage>
        <taxon>Eukaryota</taxon>
        <taxon>Amoebozoa</taxon>
        <taxon>Evosea</taxon>
        <taxon>Archamoebae</taxon>
        <taxon>Mastigamoebida</taxon>
        <taxon>Entamoebidae</taxon>
        <taxon>Entamoeba</taxon>
    </lineage>
</organism>
<keyword evidence="1" id="KW-0472">Membrane</keyword>
<gene>
    <name evidence="3" type="ORF">EIN_312820</name>
</gene>
<evidence type="ECO:0000313" key="4">
    <source>
        <dbReference type="Proteomes" id="UP000014680"/>
    </source>
</evidence>
<dbReference type="GeneID" id="14891906"/>
<evidence type="ECO:0000313" key="3">
    <source>
        <dbReference type="EMBL" id="ELP92910.1"/>
    </source>
</evidence>
<feature type="chain" id="PRO_5001991262" evidence="2">
    <location>
        <begin position="26"/>
        <end position="169"/>
    </location>
</feature>
<accession>A0A0A1UFR8</accession>
<keyword evidence="2" id="KW-0732">Signal</keyword>
<name>A0A0A1UFR8_ENTIV</name>
<evidence type="ECO:0000256" key="2">
    <source>
        <dbReference type="SAM" id="SignalP"/>
    </source>
</evidence>
<dbReference type="VEuPathDB" id="AmoebaDB:EIN_312820"/>
<keyword evidence="1" id="KW-1133">Transmembrane helix</keyword>
<feature type="transmembrane region" description="Helical" evidence="1">
    <location>
        <begin position="38"/>
        <end position="58"/>
    </location>
</feature>
<keyword evidence="4" id="KW-1185">Reference proteome</keyword>
<dbReference type="RefSeq" id="XP_004259681.1">
    <property type="nucleotide sequence ID" value="XM_004259633.1"/>
</dbReference>
<sequence>MKIPSFVKFLLLILCCLVIFTPTYPVYSYSTEEHRMVYTSVTFFLCFLVCCLVSNLFVEEEQVVPRMFPTAAPISQKSEYIKALPRMSAIPKQSTAPTAVGMELNDFVLREQNITEEILKKQQALLLESDPLVQANLKDEIAKLNVDLVNAQQASKLKHDMERKRVSSA</sequence>
<dbReference type="Proteomes" id="UP000014680">
    <property type="component" value="Unassembled WGS sequence"/>
</dbReference>
<proteinExistence type="predicted"/>
<dbReference type="OMA" id="PGSHIVY"/>
<feature type="signal peptide" evidence="2">
    <location>
        <begin position="1"/>
        <end position="25"/>
    </location>
</feature>
<protein>
    <submittedName>
        <fullName evidence="3">Uncharacterized protein</fullName>
    </submittedName>
</protein>
<evidence type="ECO:0000256" key="1">
    <source>
        <dbReference type="SAM" id="Phobius"/>
    </source>
</evidence>